<protein>
    <submittedName>
        <fullName evidence="1">Uncharacterized protein</fullName>
    </submittedName>
</protein>
<accession>A0A9D6QI43</accession>
<comment type="caution">
    <text evidence="1">The sequence shown here is derived from an EMBL/GenBank/DDBJ whole genome shotgun (WGS) entry which is preliminary data.</text>
</comment>
<dbReference type="AlphaFoldDB" id="A0A9D6QI43"/>
<reference evidence="1" key="1">
    <citation type="submission" date="2020-07" db="EMBL/GenBank/DDBJ databases">
        <title>Huge and variable diversity of episymbiotic CPR bacteria and DPANN archaea in groundwater ecosystems.</title>
        <authorList>
            <person name="He C.Y."/>
            <person name="Keren R."/>
            <person name="Whittaker M."/>
            <person name="Farag I.F."/>
            <person name="Doudna J."/>
            <person name="Cate J.H.D."/>
            <person name="Banfield J.F."/>
        </authorList>
    </citation>
    <scope>NUCLEOTIDE SEQUENCE</scope>
    <source>
        <strain evidence="1">NC_groundwater_928_Pr1_S-0.2um_72_17</strain>
    </source>
</reference>
<gene>
    <name evidence="1" type="ORF">HY076_01150</name>
</gene>
<name>A0A9D6QI43_UNCEI</name>
<sequence length="88" mass="9927">MRMTLLSLGAFHLLASEPSPADPGNAVPQSLFASGDFRLQLGGIPVHRQEVTEFFETAKPARELDREVHEFRHEPIVSCQRKWDTVKV</sequence>
<evidence type="ECO:0000313" key="2">
    <source>
        <dbReference type="Proteomes" id="UP000807850"/>
    </source>
</evidence>
<dbReference type="Proteomes" id="UP000807850">
    <property type="component" value="Unassembled WGS sequence"/>
</dbReference>
<proteinExistence type="predicted"/>
<dbReference type="EMBL" id="JACQAY010000037">
    <property type="protein sequence ID" value="MBI3538867.1"/>
    <property type="molecule type" value="Genomic_DNA"/>
</dbReference>
<organism evidence="1 2">
    <name type="scientific">Eiseniibacteriota bacterium</name>
    <dbReference type="NCBI Taxonomy" id="2212470"/>
    <lineage>
        <taxon>Bacteria</taxon>
        <taxon>Candidatus Eiseniibacteriota</taxon>
    </lineage>
</organism>
<evidence type="ECO:0000313" key="1">
    <source>
        <dbReference type="EMBL" id="MBI3538867.1"/>
    </source>
</evidence>